<dbReference type="InterPro" id="IPR052158">
    <property type="entry name" value="INH-QAR"/>
</dbReference>
<dbReference type="PANTHER" id="PTHR43130">
    <property type="entry name" value="ARAC-FAMILY TRANSCRIPTIONAL REGULATOR"/>
    <property type="match status" value="1"/>
</dbReference>
<protein>
    <submittedName>
        <fullName evidence="2">ThiJ/PfpI domain protein</fullName>
    </submittedName>
</protein>
<dbReference type="KEGG" id="pla:Plav_0470"/>
<keyword evidence="3" id="KW-1185">Reference proteome</keyword>
<dbReference type="EMBL" id="CP000774">
    <property type="protein sequence ID" value="ABS62093.1"/>
    <property type="molecule type" value="Genomic_DNA"/>
</dbReference>
<dbReference type="Proteomes" id="UP000006377">
    <property type="component" value="Chromosome"/>
</dbReference>
<accession>A7HQB0</accession>
<dbReference type="InterPro" id="IPR002818">
    <property type="entry name" value="DJ-1/PfpI"/>
</dbReference>
<feature type="domain" description="DJ-1/PfpI" evidence="1">
    <location>
        <begin position="11"/>
        <end position="182"/>
    </location>
</feature>
<dbReference type="PANTHER" id="PTHR43130:SF3">
    <property type="entry name" value="HTH-TYPE TRANSCRIPTIONAL REGULATOR RV1931C"/>
    <property type="match status" value="1"/>
</dbReference>
<dbReference type="RefSeq" id="WP_011995384.1">
    <property type="nucleotide sequence ID" value="NC_009719.1"/>
</dbReference>
<dbReference type="OrthoDB" id="9793422at2"/>
<dbReference type="InterPro" id="IPR029062">
    <property type="entry name" value="Class_I_gatase-like"/>
</dbReference>
<reference evidence="2 3" key="1">
    <citation type="journal article" date="2011" name="Stand. Genomic Sci.">
        <title>Complete genome sequence of Parvibaculum lavamentivorans type strain (DS-1(T)).</title>
        <authorList>
            <person name="Schleheck D."/>
            <person name="Weiss M."/>
            <person name="Pitluck S."/>
            <person name="Bruce D."/>
            <person name="Land M.L."/>
            <person name="Han S."/>
            <person name="Saunders E."/>
            <person name="Tapia R."/>
            <person name="Detter C."/>
            <person name="Brettin T."/>
            <person name="Han J."/>
            <person name="Woyke T."/>
            <person name="Goodwin L."/>
            <person name="Pennacchio L."/>
            <person name="Nolan M."/>
            <person name="Cook A.M."/>
            <person name="Kjelleberg S."/>
            <person name="Thomas T."/>
        </authorList>
    </citation>
    <scope>NUCLEOTIDE SEQUENCE [LARGE SCALE GENOMIC DNA]</scope>
    <source>
        <strain evidence="3">DS-1 / DSM 13023 / NCIMB 13966</strain>
    </source>
</reference>
<dbReference type="SUPFAM" id="SSF52317">
    <property type="entry name" value="Class I glutamine amidotransferase-like"/>
    <property type="match status" value="1"/>
</dbReference>
<evidence type="ECO:0000313" key="3">
    <source>
        <dbReference type="Proteomes" id="UP000006377"/>
    </source>
</evidence>
<proteinExistence type="predicted"/>
<dbReference type="CDD" id="cd03139">
    <property type="entry name" value="GATase1_PfpI_2"/>
    <property type="match status" value="1"/>
</dbReference>
<organism evidence="2 3">
    <name type="scientific">Parvibaculum lavamentivorans (strain DS-1 / DSM 13023 / NCIMB 13966)</name>
    <dbReference type="NCBI Taxonomy" id="402881"/>
    <lineage>
        <taxon>Bacteria</taxon>
        <taxon>Pseudomonadati</taxon>
        <taxon>Pseudomonadota</taxon>
        <taxon>Alphaproteobacteria</taxon>
        <taxon>Hyphomicrobiales</taxon>
        <taxon>Parvibaculaceae</taxon>
        <taxon>Parvibaculum</taxon>
    </lineage>
</organism>
<name>A7HQB0_PARL1</name>
<evidence type="ECO:0000259" key="1">
    <source>
        <dbReference type="Pfam" id="PF01965"/>
    </source>
</evidence>
<dbReference type="HOGENOM" id="CLU_000445_44_1_5"/>
<dbReference type="Pfam" id="PF01965">
    <property type="entry name" value="DJ-1_PfpI"/>
    <property type="match status" value="1"/>
</dbReference>
<dbReference type="AlphaFoldDB" id="A7HQB0"/>
<evidence type="ECO:0000313" key="2">
    <source>
        <dbReference type="EMBL" id="ABS62093.1"/>
    </source>
</evidence>
<gene>
    <name evidence="2" type="ordered locus">Plav_0470</name>
</gene>
<dbReference type="Gene3D" id="3.40.50.880">
    <property type="match status" value="1"/>
</dbReference>
<dbReference type="STRING" id="402881.Plav_0470"/>
<sequence length="210" mass="22396">MSPINAKSRTIGILIFDGVEELDFVGPYEVFTMSNEVYGHEGREHPDKVILISETGGPVTGAKGMRVEAHAGIADMEKLDLLLVPGGIGTRREAGNKSLLGWIAKVAPACEWVTSVCTGALLLCVAGPAKGKRVTTHWGFIETLRARGEASEVIENIRYVRDGNVVTAAGVSAGIDMALWVVGQMHGADHARKTQRAMEYDPAPPYAAAV</sequence>
<dbReference type="eggNOG" id="COG4977">
    <property type="taxonomic scope" value="Bacteria"/>
</dbReference>
<dbReference type="GO" id="GO:0006355">
    <property type="term" value="P:regulation of DNA-templated transcription"/>
    <property type="evidence" value="ECO:0007669"/>
    <property type="project" value="TreeGrafter"/>
</dbReference>